<dbReference type="InterPro" id="IPR004971">
    <property type="entry name" value="mRNA_G-N7_MeTrfase_dom"/>
</dbReference>
<proteinExistence type="inferred from homology"/>
<dbReference type="GO" id="GO:0003723">
    <property type="term" value="F:RNA binding"/>
    <property type="evidence" value="ECO:0007669"/>
    <property type="project" value="UniProtKB-KW"/>
</dbReference>
<evidence type="ECO:0000256" key="2">
    <source>
        <dbReference type="ARBA" id="ARBA00004123"/>
    </source>
</evidence>
<evidence type="ECO:0000313" key="21">
    <source>
        <dbReference type="Proteomes" id="UP001201163"/>
    </source>
</evidence>
<feature type="site" description="mRNA cap binding" evidence="17">
    <location>
        <position position="195"/>
    </location>
</feature>
<dbReference type="GO" id="GO:0005634">
    <property type="term" value="C:nucleus"/>
    <property type="evidence" value="ECO:0007669"/>
    <property type="project" value="UniProtKB-SubCell"/>
</dbReference>
<comment type="function">
    <text evidence="1">Responsible for methylating the 5'-cap structure of mRNAs.</text>
</comment>
<dbReference type="InterPro" id="IPR016899">
    <property type="entry name" value="mRNA_G-N7_MeTrfase_euk"/>
</dbReference>
<evidence type="ECO:0000256" key="11">
    <source>
        <dbReference type="ARBA" id="ARBA00032772"/>
    </source>
</evidence>
<feature type="site" description="mRNA cap binding" evidence="17">
    <location>
        <position position="164"/>
    </location>
</feature>
<evidence type="ECO:0000256" key="5">
    <source>
        <dbReference type="ARBA" id="ARBA00022664"/>
    </source>
</evidence>
<protein>
    <recommendedName>
        <fullName evidence="14 15">mRNA cap guanine-N(7) methyltransferase</fullName>
        <ecNumber evidence="3 15">2.1.1.56</ecNumber>
    </recommendedName>
    <alternativeName>
        <fullName evidence="11 15">mRNA (guanine-N(7))-methyltransferase</fullName>
    </alternativeName>
    <alternativeName>
        <fullName evidence="12 15">mRNA cap methyltransferase</fullName>
    </alternativeName>
</protein>
<sequence length="403" mass="45751">MPRQPAPAPRARSPTPPRPSSPPPKPKPLPYNPRRRTPAGSVLEPLTQDEVHFYHTRLGTGTRRLAKRKRSPSFEPPSSQPPQKRSRDTGLVVDHYNARPEVGIEQRRESRIIGLRNFNNWIKSVLITRFAHPVLSKSAVTDGGGGRGGRGGLRGKVLDLGCGKGGDLNKWSKARIKEYVALDIASISVDQARTRWESLSRSTRFEASFAALDCYTEPLTRGIPPAKLAQPFDVVSMQFCMHYAFESVAKVRCMLLNVTRWLRPGGVFVGTIPNAEQLLMRLDQVPADSELSFGNSVYSIKFESREPRPLYGHRYSFFLQDAVEDVPEYVVHWEPFVQIAAEYGLHPIYKKEFHDVFEEFQEHSEFKPLLQRMNVIDSNGETEMDEFQWEAANIYIAFAMTKR</sequence>
<feature type="binding site" evidence="16">
    <location>
        <position position="213"/>
    </location>
    <ligand>
        <name>S-adenosyl-L-methionine</name>
        <dbReference type="ChEBI" id="CHEBI:59789"/>
    </ligand>
</feature>
<evidence type="ECO:0000256" key="13">
    <source>
        <dbReference type="ARBA" id="ARBA00044712"/>
    </source>
</evidence>
<feature type="binding site" evidence="16">
    <location>
        <position position="238"/>
    </location>
    <ligand>
        <name>S-adenosyl-L-methionine</name>
        <dbReference type="ChEBI" id="CHEBI:59789"/>
    </ligand>
</feature>
<dbReference type="Gene3D" id="3.40.50.150">
    <property type="entry name" value="Vaccinia Virus protein VP39"/>
    <property type="match status" value="1"/>
</dbReference>
<feature type="site" description="mRNA cap binding" evidence="17">
    <location>
        <position position="328"/>
    </location>
</feature>
<evidence type="ECO:0000256" key="18">
    <source>
        <dbReference type="SAM" id="MobiDB-lite"/>
    </source>
</evidence>
<dbReference type="SUPFAM" id="SSF53335">
    <property type="entry name" value="S-adenosyl-L-methionine-dependent methyltransferases"/>
    <property type="match status" value="1"/>
</dbReference>
<dbReference type="CDD" id="cd02440">
    <property type="entry name" value="AdoMet_MTases"/>
    <property type="match status" value="1"/>
</dbReference>
<dbReference type="PANTHER" id="PTHR12189:SF2">
    <property type="entry name" value="MRNA CAP GUANINE-N7 METHYLTRANSFERASE"/>
    <property type="match status" value="1"/>
</dbReference>
<feature type="binding site" evidence="17">
    <location>
        <begin position="119"/>
        <end position="120"/>
    </location>
    <ligand>
        <name>mRNA</name>
        <dbReference type="ChEBI" id="CHEBI:33699"/>
    </ligand>
</feature>
<feature type="binding site" evidence="16">
    <location>
        <position position="161"/>
    </location>
    <ligand>
        <name>S-adenosyl-L-methionine</name>
        <dbReference type="ChEBI" id="CHEBI:59789"/>
    </ligand>
</feature>
<evidence type="ECO:0000256" key="3">
    <source>
        <dbReference type="ARBA" id="ARBA00011926"/>
    </source>
</evidence>
<dbReference type="InterPro" id="IPR039753">
    <property type="entry name" value="RG7MT1"/>
</dbReference>
<name>A0AAD4LSA3_9AGAM</name>
<dbReference type="AlphaFoldDB" id="A0AAD4LSA3"/>
<keyword evidence="6 15" id="KW-0808">Transferase</keyword>
<feature type="compositionally biased region" description="Pro residues" evidence="18">
    <location>
        <begin position="1"/>
        <end position="31"/>
    </location>
</feature>
<keyword evidence="8 15" id="KW-0694">RNA-binding</keyword>
<feature type="domain" description="MRNA cap 0 methyltransferase" evidence="19">
    <location>
        <begin position="110"/>
        <end position="403"/>
    </location>
</feature>
<keyword evidence="10 15" id="KW-0539">Nucleus</keyword>
<keyword evidence="4 15" id="KW-0489">Methyltransferase</keyword>
<keyword evidence="5 15" id="KW-0507">mRNA processing</keyword>
<feature type="binding site" evidence="16">
    <location>
        <position position="243"/>
    </location>
    <ligand>
        <name>S-adenosyl-L-methionine</name>
        <dbReference type="ChEBI" id="CHEBI:59789"/>
    </ligand>
</feature>
<comment type="caution">
    <text evidence="20">The sequence shown here is derived from an EMBL/GenBank/DDBJ whole genome shotgun (WGS) entry which is preliminary data.</text>
</comment>
<keyword evidence="21" id="KW-1185">Reference proteome</keyword>
<evidence type="ECO:0000256" key="14">
    <source>
        <dbReference type="ARBA" id="ARBA00049739"/>
    </source>
</evidence>
<organism evidence="20 21">
    <name type="scientific">Lactarius akahatsu</name>
    <dbReference type="NCBI Taxonomy" id="416441"/>
    <lineage>
        <taxon>Eukaryota</taxon>
        <taxon>Fungi</taxon>
        <taxon>Dikarya</taxon>
        <taxon>Basidiomycota</taxon>
        <taxon>Agaricomycotina</taxon>
        <taxon>Agaricomycetes</taxon>
        <taxon>Russulales</taxon>
        <taxon>Russulaceae</taxon>
        <taxon>Lactarius</taxon>
    </lineage>
</organism>
<evidence type="ECO:0000256" key="8">
    <source>
        <dbReference type="ARBA" id="ARBA00022884"/>
    </source>
</evidence>
<dbReference type="Proteomes" id="UP001201163">
    <property type="component" value="Unassembled WGS sequence"/>
</dbReference>
<evidence type="ECO:0000256" key="15">
    <source>
        <dbReference type="PIRNR" id="PIRNR028762"/>
    </source>
</evidence>
<feature type="region of interest" description="Disordered" evidence="18">
    <location>
        <begin position="1"/>
        <end position="91"/>
    </location>
</feature>
<feature type="site" description="mRNA cap binding" evidence="17">
    <location>
        <position position="242"/>
    </location>
</feature>
<evidence type="ECO:0000256" key="10">
    <source>
        <dbReference type="ARBA" id="ARBA00023242"/>
    </source>
</evidence>
<comment type="subcellular location">
    <subcellularLocation>
        <location evidence="2 15">Nucleus</location>
    </subcellularLocation>
</comment>
<evidence type="ECO:0000256" key="4">
    <source>
        <dbReference type="ARBA" id="ARBA00022603"/>
    </source>
</evidence>
<dbReference type="PANTHER" id="PTHR12189">
    <property type="entry name" value="MRNA GUANINE-7- METHYLTRANSFERASE"/>
    <property type="match status" value="1"/>
</dbReference>
<evidence type="ECO:0000313" key="20">
    <source>
        <dbReference type="EMBL" id="KAH9001637.1"/>
    </source>
</evidence>
<keyword evidence="7 15" id="KW-0949">S-adenosyl-L-methionine</keyword>
<dbReference type="PROSITE" id="PS51562">
    <property type="entry name" value="RNA_CAP0_MT"/>
    <property type="match status" value="1"/>
</dbReference>
<keyword evidence="9 15" id="KW-0506">mRNA capping</keyword>
<evidence type="ECO:0000256" key="7">
    <source>
        <dbReference type="ARBA" id="ARBA00022691"/>
    </source>
</evidence>
<evidence type="ECO:0000259" key="19">
    <source>
        <dbReference type="PROSITE" id="PS51562"/>
    </source>
</evidence>
<feature type="site" description="mRNA cap binding" evidence="17">
    <location>
        <position position="395"/>
    </location>
</feature>
<evidence type="ECO:0000256" key="6">
    <source>
        <dbReference type="ARBA" id="ARBA00022679"/>
    </source>
</evidence>
<dbReference type="PIRSF" id="PIRSF028762">
    <property type="entry name" value="ABD1"/>
    <property type="match status" value="1"/>
</dbReference>
<feature type="site" description="mRNA cap binding" evidence="17">
    <location>
        <position position="170"/>
    </location>
</feature>
<evidence type="ECO:0000256" key="17">
    <source>
        <dbReference type="PIRSR" id="PIRSR028762-2"/>
    </source>
</evidence>
<dbReference type="InterPro" id="IPR029063">
    <property type="entry name" value="SAM-dependent_MTases_sf"/>
</dbReference>
<dbReference type="GO" id="GO:0004482">
    <property type="term" value="F:mRNA 5'-cap (guanine-N7-)-methyltransferase activity"/>
    <property type="evidence" value="ECO:0007669"/>
    <property type="project" value="UniProtKB-EC"/>
</dbReference>
<comment type="similarity">
    <text evidence="15">Belongs to the class I-like SAM-binding methyltransferase superfamily. mRNA cap 0 methyltransferase family.</text>
</comment>
<evidence type="ECO:0000256" key="16">
    <source>
        <dbReference type="PIRSR" id="PIRSR028762-1"/>
    </source>
</evidence>
<reference evidence="20" key="1">
    <citation type="submission" date="2022-01" db="EMBL/GenBank/DDBJ databases">
        <title>Comparative genomics reveals a dynamic genome evolution in the ectomycorrhizal milk-cap (Lactarius) mushrooms.</title>
        <authorList>
            <consortium name="DOE Joint Genome Institute"/>
            <person name="Lebreton A."/>
            <person name="Tang N."/>
            <person name="Kuo A."/>
            <person name="LaButti K."/>
            <person name="Drula E."/>
            <person name="Barry K."/>
            <person name="Clum A."/>
            <person name="Lipzen A."/>
            <person name="Mousain D."/>
            <person name="Ng V."/>
            <person name="Wang R."/>
            <person name="Wang X."/>
            <person name="Dai Y."/>
            <person name="Henrissat B."/>
            <person name="Grigoriev I.V."/>
            <person name="Guerin-Laguette A."/>
            <person name="Yu F."/>
            <person name="Martin F.M."/>
        </authorList>
    </citation>
    <scope>NUCLEOTIDE SEQUENCE</scope>
    <source>
        <strain evidence="20">QP</strain>
    </source>
</reference>
<comment type="catalytic activity">
    <reaction evidence="13">
        <text>a 5'-end (5'-triphosphoguanosine)-ribonucleoside in mRNA + S-adenosyl-L-methionine = a 5'-end (N(7)-methyl 5'-triphosphoguanosine)-ribonucleoside in mRNA + S-adenosyl-L-homocysteine</text>
        <dbReference type="Rhea" id="RHEA:67008"/>
        <dbReference type="Rhea" id="RHEA-COMP:17166"/>
        <dbReference type="Rhea" id="RHEA-COMP:17167"/>
        <dbReference type="ChEBI" id="CHEBI:57856"/>
        <dbReference type="ChEBI" id="CHEBI:59789"/>
        <dbReference type="ChEBI" id="CHEBI:156461"/>
        <dbReference type="ChEBI" id="CHEBI:167617"/>
        <dbReference type="EC" id="2.1.1.56"/>
    </reaction>
</comment>
<dbReference type="EMBL" id="JAKELL010000001">
    <property type="protein sequence ID" value="KAH9001637.1"/>
    <property type="molecule type" value="Genomic_DNA"/>
</dbReference>
<dbReference type="EC" id="2.1.1.56" evidence="3 15"/>
<dbReference type="Pfam" id="PF03291">
    <property type="entry name" value="mRNA_G-N7_MeTrfase"/>
    <property type="match status" value="1"/>
</dbReference>
<evidence type="ECO:0000256" key="12">
    <source>
        <dbReference type="ARBA" id="ARBA00033387"/>
    </source>
</evidence>
<gene>
    <name evidence="20" type="ORF">EDB92DRAFT_1788894</name>
</gene>
<accession>A0AAD4LSA3</accession>
<evidence type="ECO:0000256" key="1">
    <source>
        <dbReference type="ARBA" id="ARBA00003378"/>
    </source>
</evidence>
<evidence type="ECO:0000256" key="9">
    <source>
        <dbReference type="ARBA" id="ARBA00023042"/>
    </source>
</evidence>
<feature type="binding site" evidence="16">
    <location>
        <position position="123"/>
    </location>
    <ligand>
        <name>S-adenosyl-L-methionine</name>
        <dbReference type="ChEBI" id="CHEBI:59789"/>
    </ligand>
</feature>
<feature type="binding site" evidence="16">
    <location>
        <position position="183"/>
    </location>
    <ligand>
        <name>S-adenosyl-L-methionine</name>
        <dbReference type="ChEBI" id="CHEBI:59789"/>
    </ligand>
</feature>